<dbReference type="AlphaFoldDB" id="A0A1G2KL31"/>
<gene>
    <name evidence="1" type="ORF">A3C07_00265</name>
</gene>
<accession>A0A1G2KL31</accession>
<sequence length="168" mass="20301">MATSRERFKNNEKIDELQRRLDIEFEEYKKVHLAEMRKEYEKLVKMDIMRTEKLESKLKKKQWEFSEMDLFQRNVAVLNNFHLWFPGGLYRSVQEEIKRRGNVNKDEIEADERLINDLDEIIKKQGYEAVAENIVKQEGAGKEARLKMLADIYIRMRDKGYDRLRLVQ</sequence>
<proteinExistence type="predicted"/>
<dbReference type="STRING" id="1802270.A3C07_00265"/>
<reference evidence="1 2" key="1">
    <citation type="journal article" date="2016" name="Nat. Commun.">
        <title>Thousands of microbial genomes shed light on interconnected biogeochemical processes in an aquifer system.</title>
        <authorList>
            <person name="Anantharaman K."/>
            <person name="Brown C.T."/>
            <person name="Hug L.A."/>
            <person name="Sharon I."/>
            <person name="Castelle C.J."/>
            <person name="Probst A.J."/>
            <person name="Thomas B.C."/>
            <person name="Singh A."/>
            <person name="Wilkins M.J."/>
            <person name="Karaoz U."/>
            <person name="Brodie E.L."/>
            <person name="Williams K.H."/>
            <person name="Hubbard S.S."/>
            <person name="Banfield J.F."/>
        </authorList>
    </citation>
    <scope>NUCLEOTIDE SEQUENCE [LARGE SCALE GENOMIC DNA]</scope>
</reference>
<name>A0A1G2KL31_9BACT</name>
<dbReference type="EMBL" id="MHQI01000026">
    <property type="protein sequence ID" value="OHA00143.1"/>
    <property type="molecule type" value="Genomic_DNA"/>
</dbReference>
<organism evidence="1 2">
    <name type="scientific">Candidatus Sungbacteria bacterium RIFCSPHIGHO2_02_FULL_47_11</name>
    <dbReference type="NCBI Taxonomy" id="1802270"/>
    <lineage>
        <taxon>Bacteria</taxon>
        <taxon>Candidatus Sungiibacteriota</taxon>
    </lineage>
</organism>
<protein>
    <submittedName>
        <fullName evidence="1">Uncharacterized protein</fullName>
    </submittedName>
</protein>
<evidence type="ECO:0000313" key="1">
    <source>
        <dbReference type="EMBL" id="OHA00143.1"/>
    </source>
</evidence>
<evidence type="ECO:0000313" key="2">
    <source>
        <dbReference type="Proteomes" id="UP000179023"/>
    </source>
</evidence>
<dbReference type="Proteomes" id="UP000179023">
    <property type="component" value="Unassembled WGS sequence"/>
</dbReference>
<comment type="caution">
    <text evidence="1">The sequence shown here is derived from an EMBL/GenBank/DDBJ whole genome shotgun (WGS) entry which is preliminary data.</text>
</comment>